<dbReference type="Pfam" id="PF01822">
    <property type="entry name" value="WSC"/>
    <property type="match status" value="1"/>
</dbReference>
<keyword evidence="4" id="KW-1185">Reference proteome</keyword>
<feature type="signal peptide" evidence="1">
    <location>
        <begin position="1"/>
        <end position="21"/>
    </location>
</feature>
<comment type="caution">
    <text evidence="3">The sequence shown here is derived from an EMBL/GenBank/DDBJ whole genome shotgun (WGS) entry which is preliminary data.</text>
</comment>
<dbReference type="Proteomes" id="UP000800093">
    <property type="component" value="Unassembled WGS sequence"/>
</dbReference>
<sequence>MPSFAILSIVILAAIAPKAASVPALFPVNTTAVKSINITAITHANVAAFAPVNATILKRVNATTIKPSNVTAAVSVSATEIEARGHENQGFARFQLVGCYGNHEHERALSVYVEVFGELSVRSCCSACSRYGFPYSGIKYGRECWCDHQIRYQHPGSIGSCSYRCGHGGEYCGGHDAVSVYKEVNKKPCSFDSCWGRYDSRRCCNQGYGTCKNQCTKDGFWSSSIGGRDEGIKDEREK</sequence>
<proteinExistence type="predicted"/>
<organism evidence="3 4">
    <name type="scientific">Lojkania enalia</name>
    <dbReference type="NCBI Taxonomy" id="147567"/>
    <lineage>
        <taxon>Eukaryota</taxon>
        <taxon>Fungi</taxon>
        <taxon>Dikarya</taxon>
        <taxon>Ascomycota</taxon>
        <taxon>Pezizomycotina</taxon>
        <taxon>Dothideomycetes</taxon>
        <taxon>Pleosporomycetidae</taxon>
        <taxon>Pleosporales</taxon>
        <taxon>Pleosporales incertae sedis</taxon>
        <taxon>Lojkania</taxon>
    </lineage>
</organism>
<evidence type="ECO:0000313" key="4">
    <source>
        <dbReference type="Proteomes" id="UP000800093"/>
    </source>
</evidence>
<dbReference type="EMBL" id="ML986671">
    <property type="protein sequence ID" value="KAF2260836.1"/>
    <property type="molecule type" value="Genomic_DNA"/>
</dbReference>
<feature type="chain" id="PRO_5040135883" description="WSC domain-containing protein" evidence="1">
    <location>
        <begin position="22"/>
        <end position="238"/>
    </location>
</feature>
<keyword evidence="1" id="KW-0732">Signal</keyword>
<evidence type="ECO:0000256" key="1">
    <source>
        <dbReference type="SAM" id="SignalP"/>
    </source>
</evidence>
<name>A0A9P4K2D6_9PLEO</name>
<dbReference type="SMART" id="SM00321">
    <property type="entry name" value="WSC"/>
    <property type="match status" value="1"/>
</dbReference>
<dbReference type="PROSITE" id="PS51212">
    <property type="entry name" value="WSC"/>
    <property type="match status" value="1"/>
</dbReference>
<dbReference type="OrthoDB" id="2019572at2759"/>
<dbReference type="InterPro" id="IPR002889">
    <property type="entry name" value="WSC_carb-bd"/>
</dbReference>
<feature type="domain" description="WSC" evidence="2">
    <location>
        <begin position="93"/>
        <end position="184"/>
    </location>
</feature>
<gene>
    <name evidence="3" type="ORF">CC78DRAFT_584373</name>
</gene>
<dbReference type="AlphaFoldDB" id="A0A9P4K2D6"/>
<protein>
    <recommendedName>
        <fullName evidence="2">WSC domain-containing protein</fullName>
    </recommendedName>
</protein>
<reference evidence="4" key="1">
    <citation type="journal article" date="2020" name="Stud. Mycol.">
        <title>101 Dothideomycetes genomes: A test case for predicting lifestyles and emergence of pathogens.</title>
        <authorList>
            <person name="Haridas S."/>
            <person name="Albert R."/>
            <person name="Binder M."/>
            <person name="Bloem J."/>
            <person name="LaButti K."/>
            <person name="Salamov A."/>
            <person name="Andreopoulos B."/>
            <person name="Baker S."/>
            <person name="Barry K."/>
            <person name="Bills G."/>
            <person name="Bluhm B."/>
            <person name="Cannon C."/>
            <person name="Castanera R."/>
            <person name="Culley D."/>
            <person name="Daum C."/>
            <person name="Ezra D."/>
            <person name="Gonzalez J."/>
            <person name="Henrissat B."/>
            <person name="Kuo A."/>
            <person name="Liang C."/>
            <person name="Lipzen A."/>
            <person name="Lutzoni F."/>
            <person name="Magnuson J."/>
            <person name="Mondo S."/>
            <person name="Nolan M."/>
            <person name="Ohm R."/>
            <person name="Pangilinan J."/>
            <person name="Park H.-J."/>
            <person name="Ramirez L."/>
            <person name="Alfaro M."/>
            <person name="Sun H."/>
            <person name="Tritt A."/>
            <person name="Yoshinaga Y."/>
            <person name="Zwiers L.-H."/>
            <person name="Turgeon B."/>
            <person name="Goodwin S."/>
            <person name="Spatafora J."/>
            <person name="Crous P."/>
            <person name="Grigoriev I."/>
        </authorList>
    </citation>
    <scope>NUCLEOTIDE SEQUENCE [LARGE SCALE GENOMIC DNA]</scope>
    <source>
        <strain evidence="4">CBS 304.66</strain>
    </source>
</reference>
<evidence type="ECO:0000313" key="3">
    <source>
        <dbReference type="EMBL" id="KAF2260836.1"/>
    </source>
</evidence>
<evidence type="ECO:0000259" key="2">
    <source>
        <dbReference type="PROSITE" id="PS51212"/>
    </source>
</evidence>
<accession>A0A9P4K2D6</accession>